<evidence type="ECO:0000256" key="14">
    <source>
        <dbReference type="PIRSR" id="PIRSR000724-2"/>
    </source>
</evidence>
<dbReference type="GO" id="GO:0005524">
    <property type="term" value="F:ATP binding"/>
    <property type="evidence" value="ECO:0007669"/>
    <property type="project" value="UniProtKB-KW"/>
</dbReference>
<dbReference type="AlphaFoldDB" id="A0A1H9T071"/>
<dbReference type="GO" id="GO:0043531">
    <property type="term" value="F:ADP binding"/>
    <property type="evidence" value="ECO:0007669"/>
    <property type="project" value="TreeGrafter"/>
</dbReference>
<comment type="subcellular location">
    <subcellularLocation>
        <location evidence="12">Cytoplasm</location>
    </subcellularLocation>
</comment>
<evidence type="ECO:0000256" key="12">
    <source>
        <dbReference type="HAMAP-Rule" id="MF_00145"/>
    </source>
</evidence>
<feature type="binding site" evidence="13">
    <location>
        <position position="37"/>
    </location>
    <ligand>
        <name>(2R)-3-phosphoglycerate</name>
        <dbReference type="ChEBI" id="CHEBI:58272"/>
    </ligand>
</feature>
<evidence type="ECO:0000256" key="11">
    <source>
        <dbReference type="ARBA" id="ARBA00023152"/>
    </source>
</evidence>
<feature type="binding site" evidence="12 14">
    <location>
        <begin position="353"/>
        <end position="356"/>
    </location>
    <ligand>
        <name>ATP</name>
        <dbReference type="ChEBI" id="CHEBI:30616"/>
    </ligand>
</feature>
<feature type="binding site" evidence="12 13">
    <location>
        <begin position="22"/>
        <end position="24"/>
    </location>
    <ligand>
        <name>substrate</name>
    </ligand>
</feature>
<comment type="pathway">
    <text evidence="2 12">Carbohydrate degradation; glycolysis; pyruvate from D-glyceraldehyde 3-phosphate: step 2/5.</text>
</comment>
<feature type="binding site" evidence="13">
    <location>
        <position position="156"/>
    </location>
    <ligand>
        <name>(2R)-3-phosphoglycerate</name>
        <dbReference type="ChEBI" id="CHEBI:58272"/>
    </ligand>
</feature>
<feature type="binding site" evidence="12 14">
    <location>
        <position position="327"/>
    </location>
    <ligand>
        <name>ATP</name>
        <dbReference type="ChEBI" id="CHEBI:30616"/>
    </ligand>
</feature>
<accession>A0A1H9T071</accession>
<dbReference type="PROSITE" id="PS00111">
    <property type="entry name" value="PGLYCERATE_KINASE"/>
    <property type="match status" value="1"/>
</dbReference>
<feature type="binding site" evidence="12">
    <location>
        <position position="119"/>
    </location>
    <ligand>
        <name>substrate</name>
    </ligand>
</feature>
<dbReference type="PANTHER" id="PTHR11406">
    <property type="entry name" value="PHOSPHOGLYCERATE KINASE"/>
    <property type="match status" value="1"/>
</dbReference>
<protein>
    <recommendedName>
        <fullName evidence="6 12">Phosphoglycerate kinase</fullName>
        <ecNumber evidence="5 12">2.7.2.3</ecNumber>
    </recommendedName>
</protein>
<dbReference type="PANTHER" id="PTHR11406:SF23">
    <property type="entry name" value="PHOSPHOGLYCERATE KINASE 1, CHLOROPLASTIC-RELATED"/>
    <property type="match status" value="1"/>
</dbReference>
<dbReference type="UniPathway" id="UPA00109">
    <property type="reaction ID" value="UER00185"/>
</dbReference>
<dbReference type="EC" id="2.7.2.3" evidence="5 12"/>
<dbReference type="InterPro" id="IPR015911">
    <property type="entry name" value="Phosphoglycerate_kinase_CS"/>
</dbReference>
<dbReference type="CDD" id="cd00318">
    <property type="entry name" value="Phosphoglycerate_kinase"/>
    <property type="match status" value="1"/>
</dbReference>
<keyword evidence="9 12" id="KW-0418">Kinase</keyword>
<evidence type="ECO:0000256" key="8">
    <source>
        <dbReference type="ARBA" id="ARBA00022741"/>
    </source>
</evidence>
<keyword evidence="10 12" id="KW-0067">ATP-binding</keyword>
<keyword evidence="7 12" id="KW-0808">Transferase</keyword>
<keyword evidence="8 12" id="KW-0547">Nucleotide-binding</keyword>
<dbReference type="GO" id="GO:0004618">
    <property type="term" value="F:phosphoglycerate kinase activity"/>
    <property type="evidence" value="ECO:0007669"/>
    <property type="project" value="UniProtKB-UniRule"/>
</dbReference>
<dbReference type="HAMAP" id="MF_00145">
    <property type="entry name" value="Phosphoglyc_kinase"/>
    <property type="match status" value="1"/>
</dbReference>
<gene>
    <name evidence="12" type="primary">pgk</name>
    <name evidence="16" type="ORF">SAMN05216195_107288</name>
</gene>
<evidence type="ECO:0000256" key="1">
    <source>
        <dbReference type="ARBA" id="ARBA00000642"/>
    </source>
</evidence>
<evidence type="ECO:0000313" key="17">
    <source>
        <dbReference type="Proteomes" id="UP000199028"/>
    </source>
</evidence>
<evidence type="ECO:0000256" key="6">
    <source>
        <dbReference type="ARBA" id="ARBA00016471"/>
    </source>
</evidence>
<feature type="binding site" evidence="12">
    <location>
        <position position="156"/>
    </location>
    <ligand>
        <name>substrate</name>
    </ligand>
</feature>
<dbReference type="GO" id="GO:0006094">
    <property type="term" value="P:gluconeogenesis"/>
    <property type="evidence" value="ECO:0007669"/>
    <property type="project" value="TreeGrafter"/>
</dbReference>
<feature type="binding site" evidence="12 13">
    <location>
        <begin position="60"/>
        <end position="63"/>
    </location>
    <ligand>
        <name>substrate</name>
    </ligand>
</feature>
<evidence type="ECO:0000256" key="10">
    <source>
        <dbReference type="ARBA" id="ARBA00022840"/>
    </source>
</evidence>
<comment type="subunit">
    <text evidence="4 12">Monomer.</text>
</comment>
<keyword evidence="12" id="KW-0963">Cytoplasm</keyword>
<dbReference type="Proteomes" id="UP000199028">
    <property type="component" value="Unassembled WGS sequence"/>
</dbReference>
<evidence type="ECO:0000256" key="3">
    <source>
        <dbReference type="ARBA" id="ARBA00008982"/>
    </source>
</evidence>
<dbReference type="GO" id="GO:0005829">
    <property type="term" value="C:cytosol"/>
    <property type="evidence" value="ECO:0007669"/>
    <property type="project" value="TreeGrafter"/>
</dbReference>
<evidence type="ECO:0000313" key="16">
    <source>
        <dbReference type="EMBL" id="SER90414.1"/>
    </source>
</evidence>
<evidence type="ECO:0000256" key="5">
    <source>
        <dbReference type="ARBA" id="ARBA00013061"/>
    </source>
</evidence>
<evidence type="ECO:0000256" key="9">
    <source>
        <dbReference type="ARBA" id="ARBA00022777"/>
    </source>
</evidence>
<dbReference type="PIRSF" id="PIRSF000724">
    <property type="entry name" value="Pgk"/>
    <property type="match status" value="1"/>
</dbReference>
<dbReference type="Pfam" id="PF00162">
    <property type="entry name" value="PGK"/>
    <property type="match status" value="1"/>
</dbReference>
<comment type="similarity">
    <text evidence="3 12 15">Belongs to the phosphoglycerate kinase family.</text>
</comment>
<name>A0A1H9T071_9PSEU</name>
<evidence type="ECO:0000256" key="15">
    <source>
        <dbReference type="RuleBase" id="RU000532"/>
    </source>
</evidence>
<feature type="binding site" evidence="13">
    <location>
        <position position="119"/>
    </location>
    <ligand>
        <name>(2R)-3-phosphoglycerate</name>
        <dbReference type="ChEBI" id="CHEBI:58272"/>
    </ligand>
</feature>
<organism evidence="16 17">
    <name type="scientific">Lentzea flaviverrucosa</name>
    <dbReference type="NCBI Taxonomy" id="200379"/>
    <lineage>
        <taxon>Bacteria</taxon>
        <taxon>Bacillati</taxon>
        <taxon>Actinomycetota</taxon>
        <taxon>Actinomycetes</taxon>
        <taxon>Pseudonocardiales</taxon>
        <taxon>Pseudonocardiaceae</taxon>
        <taxon>Lentzea</taxon>
    </lineage>
</organism>
<comment type="catalytic activity">
    <reaction evidence="1 12 15">
        <text>(2R)-3-phosphoglycerate + ATP = (2R)-3-phospho-glyceroyl phosphate + ADP</text>
        <dbReference type="Rhea" id="RHEA:14801"/>
        <dbReference type="ChEBI" id="CHEBI:30616"/>
        <dbReference type="ChEBI" id="CHEBI:57604"/>
        <dbReference type="ChEBI" id="CHEBI:58272"/>
        <dbReference type="ChEBI" id="CHEBI:456216"/>
        <dbReference type="EC" id="2.7.2.3"/>
    </reaction>
</comment>
<reference evidence="17" key="1">
    <citation type="submission" date="2016-10" db="EMBL/GenBank/DDBJ databases">
        <authorList>
            <person name="Varghese N."/>
            <person name="Submissions S."/>
        </authorList>
    </citation>
    <scope>NUCLEOTIDE SEQUENCE [LARGE SCALE GENOMIC DNA]</scope>
    <source>
        <strain evidence="17">CGMCC 4.578</strain>
    </source>
</reference>
<keyword evidence="11 12" id="KW-0324">Glycolysis</keyword>
<dbReference type="InterPro" id="IPR001576">
    <property type="entry name" value="Phosphoglycerate_kinase"/>
</dbReference>
<dbReference type="InterPro" id="IPR015824">
    <property type="entry name" value="Phosphoglycerate_kinase_N"/>
</dbReference>
<sequence>MKTLSDLLAEGVSGRRVLVRADLNVPLDGDKITDDGRVRASVPTIKALADAGARVIVTAHLGRPKGEPDPKFSLAPAAARLGELLGTEVALASDLVGPSATSAVGALTDGGVVMLENVRFDARETSKDDAERAALADELASFADAFVSDGFGVVHRKQASVYDVAQKLPAYVGGLVEAELKVLKKLTDDLERPYVVVLGGAKVSDKLGVIANLLAKVDRLLIGGGMAYTFLKAQGHEVGTSLLQSDQLDQVKGFLVEAEKRGVELVLPVDVLVTAEFGNVEHDVVGTDSIPADKMGLDIGPKSRELFASKLADARTVFWNGPMGVFEIETYAGGTRAVAEALVKSEAFTVVGGGDSAAAVRALGLPEDGFSHISTGGGASLEYLEGKELPGISVLES</sequence>
<dbReference type="GO" id="GO:0006096">
    <property type="term" value="P:glycolytic process"/>
    <property type="evidence" value="ECO:0007669"/>
    <property type="project" value="UniProtKB-UniRule"/>
</dbReference>
<feature type="binding site" evidence="12">
    <location>
        <position position="296"/>
    </location>
    <ligand>
        <name>ATP</name>
        <dbReference type="ChEBI" id="CHEBI:30616"/>
    </ligand>
</feature>
<keyword evidence="17" id="KW-1185">Reference proteome</keyword>
<dbReference type="FunFam" id="3.40.50.1260:FF:000006">
    <property type="entry name" value="Phosphoglycerate kinase"/>
    <property type="match status" value="1"/>
</dbReference>
<evidence type="ECO:0000256" key="13">
    <source>
        <dbReference type="PIRSR" id="PIRSR000724-1"/>
    </source>
</evidence>
<dbReference type="EMBL" id="FOFT01000007">
    <property type="protein sequence ID" value="SER90414.1"/>
    <property type="molecule type" value="Genomic_DNA"/>
</dbReference>
<proteinExistence type="inferred from homology"/>
<feature type="binding site" evidence="12 14">
    <location>
        <position position="206"/>
    </location>
    <ligand>
        <name>ATP</name>
        <dbReference type="ChEBI" id="CHEBI:30616"/>
    </ligand>
</feature>
<dbReference type="RefSeq" id="WP_177224575.1">
    <property type="nucleotide sequence ID" value="NZ_FOFT01000007.1"/>
</dbReference>
<dbReference type="FunFam" id="3.40.50.1260:FF:000003">
    <property type="entry name" value="Phosphoglycerate kinase"/>
    <property type="match status" value="1"/>
</dbReference>
<evidence type="ECO:0000256" key="4">
    <source>
        <dbReference type="ARBA" id="ARBA00011245"/>
    </source>
</evidence>
<evidence type="ECO:0000256" key="2">
    <source>
        <dbReference type="ARBA" id="ARBA00004838"/>
    </source>
</evidence>
<feature type="binding site" evidence="12">
    <location>
        <position position="37"/>
    </location>
    <ligand>
        <name>substrate</name>
    </ligand>
</feature>
<dbReference type="Gene3D" id="3.40.50.1260">
    <property type="entry name" value="Phosphoglycerate kinase, N-terminal domain"/>
    <property type="match status" value="2"/>
</dbReference>
<dbReference type="SUPFAM" id="SSF53748">
    <property type="entry name" value="Phosphoglycerate kinase"/>
    <property type="match status" value="1"/>
</dbReference>
<dbReference type="PRINTS" id="PR00477">
    <property type="entry name" value="PHGLYCKINASE"/>
</dbReference>
<evidence type="ECO:0000256" key="7">
    <source>
        <dbReference type="ARBA" id="ARBA00022679"/>
    </source>
</evidence>
<dbReference type="InterPro" id="IPR036043">
    <property type="entry name" value="Phosphoglycerate_kinase_sf"/>
</dbReference>